<dbReference type="Proteomes" id="UP000617628">
    <property type="component" value="Unassembled WGS sequence"/>
</dbReference>
<gene>
    <name evidence="1" type="ORF">JIN87_06600</name>
</gene>
<accession>A0A934VNS4</accession>
<reference evidence="1" key="1">
    <citation type="submission" date="2021-01" db="EMBL/GenBank/DDBJ databases">
        <title>Modified the classification status of verrucomicrobia.</title>
        <authorList>
            <person name="Feng X."/>
        </authorList>
    </citation>
    <scope>NUCLEOTIDE SEQUENCE</scope>
    <source>
        <strain evidence="1">KCTC 13126</strain>
    </source>
</reference>
<name>A0A934VNS4_9BACT</name>
<dbReference type="AlphaFoldDB" id="A0A934VNS4"/>
<evidence type="ECO:0000313" key="1">
    <source>
        <dbReference type="EMBL" id="MBK1876532.1"/>
    </source>
</evidence>
<dbReference type="RefSeq" id="WP_200354749.1">
    <property type="nucleotide sequence ID" value="NZ_JAENIL010000010.1"/>
</dbReference>
<proteinExistence type="predicted"/>
<dbReference type="NCBIfam" id="TIGR02532">
    <property type="entry name" value="IV_pilin_GFxxxE"/>
    <property type="match status" value="1"/>
</dbReference>
<dbReference type="InterPro" id="IPR012902">
    <property type="entry name" value="N_methyl_site"/>
</dbReference>
<dbReference type="Pfam" id="PF07963">
    <property type="entry name" value="N_methyl"/>
    <property type="match status" value="1"/>
</dbReference>
<organism evidence="1 2">
    <name type="scientific">Pelagicoccus mobilis</name>
    <dbReference type="NCBI Taxonomy" id="415221"/>
    <lineage>
        <taxon>Bacteria</taxon>
        <taxon>Pseudomonadati</taxon>
        <taxon>Verrucomicrobiota</taxon>
        <taxon>Opitutia</taxon>
        <taxon>Puniceicoccales</taxon>
        <taxon>Pelagicoccaceae</taxon>
        <taxon>Pelagicoccus</taxon>
    </lineage>
</organism>
<dbReference type="EMBL" id="JAENIL010000010">
    <property type="protein sequence ID" value="MBK1876532.1"/>
    <property type="molecule type" value="Genomic_DNA"/>
</dbReference>
<evidence type="ECO:0000313" key="2">
    <source>
        <dbReference type="Proteomes" id="UP000617628"/>
    </source>
</evidence>
<keyword evidence="2" id="KW-1185">Reference proteome</keyword>
<comment type="caution">
    <text evidence="1">The sequence shown here is derived from an EMBL/GenBank/DDBJ whole genome shotgun (WGS) entry which is preliminary data.</text>
</comment>
<protein>
    <submittedName>
        <fullName evidence="1">Prepilin-type N-terminal cleavage/methylation domain-containing protein</fullName>
    </submittedName>
</protein>
<sequence length="155" mass="16886">MMRNRNSRSAGFSLLEVVIALAMLALIAVPAVGLATMAVSSSKEQMKTGAASELKARVDVALRGYGSGAVFSTDLIPAEGDLAFVASENLQFIELEGSVLDNDNDAYYRIVIDEPKGYSFTGTDTYRLVVYRVEWPNNTSDPASNQLFFTTVFRK</sequence>